<sequence length="434" mass="48763">MSSLSTYYFGVSKIKKRNSDQIFQNGDDVGYQVLELLLQLNNGGIQDGCQLLYILMRIHRFLPPSLLSRAGGENGCCGAVICLVVRLEKCDRCRENFIAVDSVRRWWHTAFFDCRDSGWLAAQSATRPGAPSWSGGKAKLIAFLSRHTGSSLTGCFNGDELSGSESNSHPLQSCTYRLKASPLGCMGWSALKKVRMKTCDCRRKKLINELMGRRSSWLAVAVLEELALPSQCAAWYTSKHTSWLSMLLFTFLFFCFVRFACILFGGAKGAKLQLIIFKLHFLNFFEYIIASLKLINAFNICRFCDTQRNLGRKRLSRMYCTKTGKPFMIAGHLWETQRGIAMAPEVKKIGCISMCLPPVSDTGRRPVTPRTPGNHCALLHNYHHNIRELAVCSGGLITCKNLWTTRLKPATPQYMQGAQPHHVHAADEIEFLSH</sequence>
<dbReference type="Proteomes" id="UP000037035">
    <property type="component" value="Unassembled WGS sequence"/>
</dbReference>
<keyword evidence="1" id="KW-1133">Transmembrane helix</keyword>
<evidence type="ECO:0000256" key="1">
    <source>
        <dbReference type="SAM" id="Phobius"/>
    </source>
</evidence>
<dbReference type="VEuPathDB" id="FungiDB:VP01_2332g1"/>
<accession>A0A0L6V7M7</accession>
<evidence type="ECO:0000313" key="3">
    <source>
        <dbReference type="Proteomes" id="UP000037035"/>
    </source>
</evidence>
<evidence type="ECO:0000313" key="2">
    <source>
        <dbReference type="EMBL" id="KNZ56729.1"/>
    </source>
</evidence>
<proteinExistence type="predicted"/>
<keyword evidence="1" id="KW-0472">Membrane</keyword>
<dbReference type="EMBL" id="LAVV01007206">
    <property type="protein sequence ID" value="KNZ56729.1"/>
    <property type="molecule type" value="Genomic_DNA"/>
</dbReference>
<dbReference type="AlphaFoldDB" id="A0A0L6V7M7"/>
<keyword evidence="1" id="KW-0812">Transmembrane</keyword>
<feature type="transmembrane region" description="Helical" evidence="1">
    <location>
        <begin position="243"/>
        <end position="267"/>
    </location>
</feature>
<comment type="caution">
    <text evidence="2">The sequence shown here is derived from an EMBL/GenBank/DDBJ whole genome shotgun (WGS) entry which is preliminary data.</text>
</comment>
<organism evidence="2 3">
    <name type="scientific">Puccinia sorghi</name>
    <dbReference type="NCBI Taxonomy" id="27349"/>
    <lineage>
        <taxon>Eukaryota</taxon>
        <taxon>Fungi</taxon>
        <taxon>Dikarya</taxon>
        <taxon>Basidiomycota</taxon>
        <taxon>Pucciniomycotina</taxon>
        <taxon>Pucciniomycetes</taxon>
        <taxon>Pucciniales</taxon>
        <taxon>Pucciniaceae</taxon>
        <taxon>Puccinia</taxon>
    </lineage>
</organism>
<gene>
    <name evidence="2" type="ORF">VP01_2332g1</name>
</gene>
<keyword evidence="3" id="KW-1185">Reference proteome</keyword>
<name>A0A0L6V7M7_9BASI</name>
<feature type="transmembrane region" description="Helical" evidence="1">
    <location>
        <begin position="279"/>
        <end position="298"/>
    </location>
</feature>
<protein>
    <submittedName>
        <fullName evidence="2">Uncharacterized protein</fullName>
    </submittedName>
</protein>
<reference evidence="2 3" key="1">
    <citation type="submission" date="2015-08" db="EMBL/GenBank/DDBJ databases">
        <title>Next Generation Sequencing and Analysis of the Genome of Puccinia sorghi L Schw, the Causal Agent of Maize Common Rust.</title>
        <authorList>
            <person name="Rochi L."/>
            <person name="Burguener G."/>
            <person name="Darino M."/>
            <person name="Turjanski A."/>
            <person name="Kreff E."/>
            <person name="Dieguez M.J."/>
            <person name="Sacco F."/>
        </authorList>
    </citation>
    <scope>NUCLEOTIDE SEQUENCE [LARGE SCALE GENOMIC DNA]</scope>
    <source>
        <strain evidence="2 3">RO10H11247</strain>
    </source>
</reference>